<dbReference type="FunFam" id="2.40.30.170:FF:000010">
    <property type="entry name" value="Efflux RND transporter periplasmic adaptor subunit"/>
    <property type="match status" value="1"/>
</dbReference>
<dbReference type="GO" id="GO:0015679">
    <property type="term" value="P:plasma membrane copper ion transport"/>
    <property type="evidence" value="ECO:0007669"/>
    <property type="project" value="TreeGrafter"/>
</dbReference>
<dbReference type="Proteomes" id="UP000248330">
    <property type="component" value="Unassembled WGS sequence"/>
</dbReference>
<dbReference type="InterPro" id="IPR058791">
    <property type="entry name" value="3HB_CusB"/>
</dbReference>
<dbReference type="GO" id="GO:0046914">
    <property type="term" value="F:transition metal ion binding"/>
    <property type="evidence" value="ECO:0007669"/>
    <property type="project" value="TreeGrafter"/>
</dbReference>
<evidence type="ECO:0000256" key="4">
    <source>
        <dbReference type="ARBA" id="ARBA00023065"/>
    </source>
</evidence>
<evidence type="ECO:0000256" key="2">
    <source>
        <dbReference type="ARBA" id="ARBA00022448"/>
    </source>
</evidence>
<dbReference type="InterPro" id="IPR058792">
    <property type="entry name" value="Beta-barrel_RND_2"/>
</dbReference>
<dbReference type="AlphaFoldDB" id="A0A318ECG9"/>
<dbReference type="OrthoDB" id="9806939at2"/>
<dbReference type="InterPro" id="IPR045800">
    <property type="entry name" value="HMBD"/>
</dbReference>
<dbReference type="RefSeq" id="WP_110266349.1">
    <property type="nucleotide sequence ID" value="NZ_CAKZQT010000018.1"/>
</dbReference>
<protein>
    <submittedName>
        <fullName evidence="9">Cu(I)/Ag(I) efflux system membrane fusion protein</fullName>
    </submittedName>
</protein>
<accession>A0A318ECG9</accession>
<organism evidence="9 10">
    <name type="scientific">Sinimarinibacterium flocculans</name>
    <dbReference type="NCBI Taxonomy" id="985250"/>
    <lineage>
        <taxon>Bacteria</taxon>
        <taxon>Pseudomonadati</taxon>
        <taxon>Pseudomonadota</taxon>
        <taxon>Gammaproteobacteria</taxon>
        <taxon>Nevskiales</taxon>
        <taxon>Nevskiaceae</taxon>
        <taxon>Sinimarinibacterium</taxon>
    </lineage>
</organism>
<keyword evidence="2" id="KW-0813">Transport</keyword>
<evidence type="ECO:0000259" key="7">
    <source>
        <dbReference type="Pfam" id="PF25919"/>
    </source>
</evidence>
<dbReference type="GO" id="GO:0030288">
    <property type="term" value="C:outer membrane-bounded periplasmic space"/>
    <property type="evidence" value="ECO:0007669"/>
    <property type="project" value="TreeGrafter"/>
</dbReference>
<keyword evidence="3" id="KW-0732">Signal</keyword>
<feature type="domain" description="CusB-like barrel-sandwich hybrid" evidence="7">
    <location>
        <begin position="126"/>
        <end position="242"/>
    </location>
</feature>
<dbReference type="Gene3D" id="2.40.30.170">
    <property type="match status" value="1"/>
</dbReference>
<sequence>MKTLPILAVTVVVVCAAGGAWWAAQRHVHEPVAQTGDDGEVYWTCAMHPEVRMDAPGNCPICGMTLVQKRAAAQAATAHADTLPTVEVTAQMVQRLGIRTTTVERGRFWQRVDTVGRVEVDARRIRTLESRAAGWIEQQRVHAVGERVRAGETLAGVYAPELYAAQQELLLARRSGDEALQSAARQRLRLVGADAAQIDAILRRGEAQRALPLLAPADGVVLDLDVHEGRQIAPGMPLARIADLSSVWIIAEVPEAQLGRITEGRPAEARFAALPGEVFEGRIDYLYPGVDTVTRTARVRVVFDNPDWRLTPGMYADVALFGGARDDVLTIPSEALIRTGTRSVVIVALDNHRFRPAEVVAGDERNGRTVILDGLAENERVVVSGQFLIDSEASLRGAFGRMSAPAHAHSSGEGP</sequence>
<dbReference type="Pfam" id="PF19335">
    <property type="entry name" value="HMBD"/>
    <property type="match status" value="1"/>
</dbReference>
<feature type="domain" description="CusB-like beta-barrel" evidence="8">
    <location>
        <begin position="246"/>
        <end position="320"/>
    </location>
</feature>
<dbReference type="FunFam" id="2.40.420.20:FF:000003">
    <property type="entry name" value="Cation efflux system protein cusB"/>
    <property type="match status" value="1"/>
</dbReference>
<dbReference type="Gene3D" id="2.40.50.100">
    <property type="match status" value="1"/>
</dbReference>
<evidence type="ECO:0000259" key="5">
    <source>
        <dbReference type="Pfam" id="PF19335"/>
    </source>
</evidence>
<dbReference type="Pfam" id="PF25919">
    <property type="entry name" value="BSH_CusB"/>
    <property type="match status" value="1"/>
</dbReference>
<comment type="caution">
    <text evidence="9">The sequence shown here is derived from an EMBL/GenBank/DDBJ whole genome shotgun (WGS) entry which is preliminary data.</text>
</comment>
<dbReference type="Pfam" id="PF25954">
    <property type="entry name" value="Beta-barrel_RND_2"/>
    <property type="match status" value="1"/>
</dbReference>
<dbReference type="Gene3D" id="6.10.140.730">
    <property type="match status" value="1"/>
</dbReference>
<dbReference type="Gene3D" id="2.40.420.20">
    <property type="match status" value="1"/>
</dbReference>
<comment type="similarity">
    <text evidence="1">Belongs to the membrane fusion protein (MFP) (TC 8.A.1) family.</text>
</comment>
<dbReference type="PANTHER" id="PTHR30097:SF15">
    <property type="entry name" value="CATION EFFLUX SYSTEM PROTEIN CUSB"/>
    <property type="match status" value="1"/>
</dbReference>
<evidence type="ECO:0000313" key="10">
    <source>
        <dbReference type="Proteomes" id="UP000248330"/>
    </source>
</evidence>
<dbReference type="GO" id="GO:0060003">
    <property type="term" value="P:copper ion export"/>
    <property type="evidence" value="ECO:0007669"/>
    <property type="project" value="TreeGrafter"/>
</dbReference>
<dbReference type="EMBL" id="QICN01000010">
    <property type="protein sequence ID" value="PXV65314.1"/>
    <property type="molecule type" value="Genomic_DNA"/>
</dbReference>
<proteinExistence type="inferred from homology"/>
<name>A0A318ECG9_9GAMM</name>
<evidence type="ECO:0000256" key="1">
    <source>
        <dbReference type="ARBA" id="ARBA00009477"/>
    </source>
</evidence>
<keyword evidence="10" id="KW-1185">Reference proteome</keyword>
<evidence type="ECO:0000313" key="9">
    <source>
        <dbReference type="EMBL" id="PXV65314.1"/>
    </source>
</evidence>
<dbReference type="GO" id="GO:0016020">
    <property type="term" value="C:membrane"/>
    <property type="evidence" value="ECO:0007669"/>
    <property type="project" value="InterPro"/>
</dbReference>
<dbReference type="SUPFAM" id="SSF111369">
    <property type="entry name" value="HlyD-like secretion proteins"/>
    <property type="match status" value="1"/>
</dbReference>
<feature type="domain" description="Heavy metal binding" evidence="5">
    <location>
        <begin position="42"/>
        <end position="69"/>
    </location>
</feature>
<feature type="domain" description="CusB-like three alpha-helical bundle" evidence="6">
    <location>
        <begin position="161"/>
        <end position="209"/>
    </location>
</feature>
<dbReference type="Pfam" id="PF25869">
    <property type="entry name" value="3HB_CusB"/>
    <property type="match status" value="1"/>
</dbReference>
<keyword evidence="4" id="KW-0406">Ion transport</keyword>
<dbReference type="InterPro" id="IPR051909">
    <property type="entry name" value="MFP_Cation_Efflux"/>
</dbReference>
<dbReference type="GO" id="GO:0022857">
    <property type="term" value="F:transmembrane transporter activity"/>
    <property type="evidence" value="ECO:0007669"/>
    <property type="project" value="InterPro"/>
</dbReference>
<dbReference type="InterPro" id="IPR058790">
    <property type="entry name" value="BSH_CusB"/>
</dbReference>
<gene>
    <name evidence="9" type="ORF">C8D93_110132</name>
</gene>
<evidence type="ECO:0000259" key="6">
    <source>
        <dbReference type="Pfam" id="PF25869"/>
    </source>
</evidence>
<dbReference type="NCBIfam" id="TIGR01730">
    <property type="entry name" value="RND_mfp"/>
    <property type="match status" value="1"/>
</dbReference>
<evidence type="ECO:0000259" key="8">
    <source>
        <dbReference type="Pfam" id="PF25954"/>
    </source>
</evidence>
<dbReference type="InterPro" id="IPR006143">
    <property type="entry name" value="RND_pump_MFP"/>
</dbReference>
<dbReference type="PANTHER" id="PTHR30097">
    <property type="entry name" value="CATION EFFLUX SYSTEM PROTEIN CUSB"/>
    <property type="match status" value="1"/>
</dbReference>
<evidence type="ECO:0000256" key="3">
    <source>
        <dbReference type="ARBA" id="ARBA00022729"/>
    </source>
</evidence>
<reference evidence="9 10" key="1">
    <citation type="submission" date="2018-04" db="EMBL/GenBank/DDBJ databases">
        <title>Genomic Encyclopedia of Type Strains, Phase IV (KMG-IV): sequencing the most valuable type-strain genomes for metagenomic binning, comparative biology and taxonomic classification.</title>
        <authorList>
            <person name="Goeker M."/>
        </authorList>
    </citation>
    <scope>NUCLEOTIDE SEQUENCE [LARGE SCALE GENOMIC DNA]</scope>
    <source>
        <strain evidence="9 10">DSM 104150</strain>
    </source>
</reference>